<dbReference type="EMBL" id="AP005678">
    <property type="protein sequence ID" value="BAD29003.1"/>
    <property type="molecule type" value="Genomic_DNA"/>
</dbReference>
<evidence type="ECO:0000313" key="3">
    <source>
        <dbReference type="EMBL" id="BAD29429.1"/>
    </source>
</evidence>
<accession>Q6EPJ1</accession>
<feature type="compositionally biased region" description="Basic and acidic residues" evidence="1">
    <location>
        <begin position="53"/>
        <end position="66"/>
    </location>
</feature>
<feature type="region of interest" description="Disordered" evidence="1">
    <location>
        <begin position="42"/>
        <end position="66"/>
    </location>
</feature>
<reference evidence="2" key="1">
    <citation type="submission" date="2002-09" db="EMBL/GenBank/DDBJ databases">
        <title>Oryza sativa nipponbare(GA3) genomic DNA, chromosome 9, BAC clone:OJ1116_F08.</title>
        <authorList>
            <person name="Sasaki T."/>
            <person name="Matsumoto T."/>
            <person name="Hattori M."/>
            <person name="Sakaki Y."/>
            <person name="Katayose Y."/>
        </authorList>
    </citation>
    <scope>NUCLEOTIDE SEQUENCE</scope>
</reference>
<organism evidence="3 4">
    <name type="scientific">Oryza sativa subsp. japonica</name>
    <name type="common">Rice</name>
    <dbReference type="NCBI Taxonomy" id="39947"/>
    <lineage>
        <taxon>Eukaryota</taxon>
        <taxon>Viridiplantae</taxon>
        <taxon>Streptophyta</taxon>
        <taxon>Embryophyta</taxon>
        <taxon>Tracheophyta</taxon>
        <taxon>Spermatophyta</taxon>
        <taxon>Magnoliopsida</taxon>
        <taxon>Liliopsida</taxon>
        <taxon>Poales</taxon>
        <taxon>Poaceae</taxon>
        <taxon>BOP clade</taxon>
        <taxon>Oryzoideae</taxon>
        <taxon>Oryzeae</taxon>
        <taxon>Oryzinae</taxon>
        <taxon>Oryza</taxon>
        <taxon>Oryza sativa</taxon>
    </lineage>
</organism>
<reference evidence="4" key="4">
    <citation type="journal article" date="2008" name="Nucleic Acids Res.">
        <title>The rice annotation project database (RAP-DB): 2008 update.</title>
        <authorList>
            <consortium name="The rice annotation project (RAP)"/>
        </authorList>
    </citation>
    <scope>GENOME REANNOTATION</scope>
    <source>
        <strain evidence="4">cv. Nipponbare</strain>
    </source>
</reference>
<reference evidence="3" key="2">
    <citation type="submission" date="2002-11" db="EMBL/GenBank/DDBJ databases">
        <title>Oryza sativa nipponbare(GA3) genomic DNA, chromosome 9, BAC clone:OSJNBb0057I13.</title>
        <authorList>
            <person name="Sasaki T."/>
            <person name="Matsumoto T."/>
            <person name="Katayose Y."/>
        </authorList>
    </citation>
    <scope>NUCLEOTIDE SEQUENCE</scope>
</reference>
<dbReference type="PANTHER" id="PTHR36713:SF1">
    <property type="entry name" value="OS09G0344700 PROTEIN"/>
    <property type="match status" value="1"/>
</dbReference>
<proteinExistence type="predicted"/>
<protein>
    <submittedName>
        <fullName evidence="3">Uncharacterized protein</fullName>
    </submittedName>
</protein>
<reference evidence="4" key="3">
    <citation type="journal article" date="2005" name="Nature">
        <title>The map-based sequence of the rice genome.</title>
        <authorList>
            <consortium name="International rice genome sequencing project (IRGSP)"/>
            <person name="Matsumoto T."/>
            <person name="Wu J."/>
            <person name="Kanamori H."/>
            <person name="Katayose Y."/>
            <person name="Fujisawa M."/>
            <person name="Namiki N."/>
            <person name="Mizuno H."/>
            <person name="Yamamoto K."/>
            <person name="Antonio B.A."/>
            <person name="Baba T."/>
            <person name="Sakata K."/>
            <person name="Nagamura Y."/>
            <person name="Aoki H."/>
            <person name="Arikawa K."/>
            <person name="Arita K."/>
            <person name="Bito T."/>
            <person name="Chiden Y."/>
            <person name="Fujitsuka N."/>
            <person name="Fukunaka R."/>
            <person name="Hamada M."/>
            <person name="Harada C."/>
            <person name="Hayashi A."/>
            <person name="Hijishita S."/>
            <person name="Honda M."/>
            <person name="Hosokawa S."/>
            <person name="Ichikawa Y."/>
            <person name="Idonuma A."/>
            <person name="Iijima M."/>
            <person name="Ikeda M."/>
            <person name="Ikeno M."/>
            <person name="Ito K."/>
            <person name="Ito S."/>
            <person name="Ito T."/>
            <person name="Ito Y."/>
            <person name="Ito Y."/>
            <person name="Iwabuchi A."/>
            <person name="Kamiya K."/>
            <person name="Karasawa W."/>
            <person name="Kurita K."/>
            <person name="Katagiri S."/>
            <person name="Kikuta A."/>
            <person name="Kobayashi H."/>
            <person name="Kobayashi N."/>
            <person name="Machita K."/>
            <person name="Maehara T."/>
            <person name="Masukawa M."/>
            <person name="Mizubayashi T."/>
            <person name="Mukai Y."/>
            <person name="Nagasaki H."/>
            <person name="Nagata Y."/>
            <person name="Naito S."/>
            <person name="Nakashima M."/>
            <person name="Nakama Y."/>
            <person name="Nakamichi Y."/>
            <person name="Nakamura M."/>
            <person name="Meguro A."/>
            <person name="Negishi M."/>
            <person name="Ohta I."/>
            <person name="Ohta T."/>
            <person name="Okamoto M."/>
            <person name="Ono N."/>
            <person name="Saji S."/>
            <person name="Sakaguchi M."/>
            <person name="Sakai K."/>
            <person name="Shibata M."/>
            <person name="Shimokawa T."/>
            <person name="Song J."/>
            <person name="Takazaki Y."/>
            <person name="Terasawa K."/>
            <person name="Tsugane M."/>
            <person name="Tsuji K."/>
            <person name="Ueda S."/>
            <person name="Waki K."/>
            <person name="Yamagata H."/>
            <person name="Yamamoto M."/>
            <person name="Yamamoto S."/>
            <person name="Yamane H."/>
            <person name="Yoshiki S."/>
            <person name="Yoshihara R."/>
            <person name="Yukawa K."/>
            <person name="Zhong H."/>
            <person name="Yano M."/>
            <person name="Yuan Q."/>
            <person name="Ouyang S."/>
            <person name="Liu J."/>
            <person name="Jones K.M."/>
            <person name="Gansberger K."/>
            <person name="Moffat K."/>
            <person name="Hill J."/>
            <person name="Bera J."/>
            <person name="Fadrosh D."/>
            <person name="Jin S."/>
            <person name="Johri S."/>
            <person name="Kim M."/>
            <person name="Overton L."/>
            <person name="Reardon M."/>
            <person name="Tsitrin T."/>
            <person name="Vuong H."/>
            <person name="Weaver B."/>
            <person name="Ciecko A."/>
            <person name="Tallon L."/>
            <person name="Jackson J."/>
            <person name="Pai G."/>
            <person name="Aken S.V."/>
            <person name="Utterback T."/>
            <person name="Reidmuller S."/>
            <person name="Feldblyum T."/>
            <person name="Hsiao J."/>
            <person name="Zismann V."/>
            <person name="Iobst S."/>
            <person name="de Vazeille A.R."/>
            <person name="Buell C.R."/>
            <person name="Ying K."/>
            <person name="Li Y."/>
            <person name="Lu T."/>
            <person name="Huang Y."/>
            <person name="Zhao Q."/>
            <person name="Feng Q."/>
            <person name="Zhang L."/>
            <person name="Zhu J."/>
            <person name="Weng Q."/>
            <person name="Mu J."/>
            <person name="Lu Y."/>
            <person name="Fan D."/>
            <person name="Liu Y."/>
            <person name="Guan J."/>
            <person name="Zhang Y."/>
            <person name="Yu S."/>
            <person name="Liu X."/>
            <person name="Zhang Y."/>
            <person name="Hong G."/>
            <person name="Han B."/>
            <person name="Choisne N."/>
            <person name="Demange N."/>
            <person name="Orjeda G."/>
            <person name="Samain S."/>
            <person name="Cattolico L."/>
            <person name="Pelletier E."/>
            <person name="Couloux A."/>
            <person name="Segurens B."/>
            <person name="Wincker P."/>
            <person name="D'Hont A."/>
            <person name="Scarpelli C."/>
            <person name="Weissenbach J."/>
            <person name="Salanoubat M."/>
            <person name="Quetier F."/>
            <person name="Yu Y."/>
            <person name="Kim H.R."/>
            <person name="Rambo T."/>
            <person name="Currie J."/>
            <person name="Collura K."/>
            <person name="Luo M."/>
            <person name="Yang T."/>
            <person name="Ammiraju J.S.S."/>
            <person name="Engler F."/>
            <person name="Soderlund C."/>
            <person name="Wing R.A."/>
            <person name="Palmer L.E."/>
            <person name="de la Bastide M."/>
            <person name="Spiegel L."/>
            <person name="Nascimento L."/>
            <person name="Zutavern T."/>
            <person name="O'Shaughnessy A."/>
            <person name="Dike S."/>
            <person name="Dedhia N."/>
            <person name="Preston R."/>
            <person name="Balija V."/>
            <person name="McCombie W.R."/>
            <person name="Chow T."/>
            <person name="Chen H."/>
            <person name="Chung M."/>
            <person name="Chen C."/>
            <person name="Shaw J."/>
            <person name="Wu H."/>
            <person name="Hsiao K."/>
            <person name="Chao Y."/>
            <person name="Chu M."/>
            <person name="Cheng C."/>
            <person name="Hour A."/>
            <person name="Lee P."/>
            <person name="Lin S."/>
            <person name="Lin Y."/>
            <person name="Liou J."/>
            <person name="Liu S."/>
            <person name="Hsing Y."/>
            <person name="Raghuvanshi S."/>
            <person name="Mohanty A."/>
            <person name="Bharti A.K."/>
            <person name="Gaur A."/>
            <person name="Gupta V."/>
            <person name="Kumar D."/>
            <person name="Ravi V."/>
            <person name="Vij S."/>
            <person name="Kapur A."/>
            <person name="Khurana P."/>
            <person name="Khurana P."/>
            <person name="Khurana J.P."/>
            <person name="Tyagi A.K."/>
            <person name="Gaikwad K."/>
            <person name="Singh A."/>
            <person name="Dalal V."/>
            <person name="Srivastava S."/>
            <person name="Dixit A."/>
            <person name="Pal A.K."/>
            <person name="Ghazi I.A."/>
            <person name="Yadav M."/>
            <person name="Pandit A."/>
            <person name="Bhargava A."/>
            <person name="Sureshbabu K."/>
            <person name="Batra K."/>
            <person name="Sharma T.R."/>
            <person name="Mohapatra T."/>
            <person name="Singh N.K."/>
            <person name="Messing J."/>
            <person name="Nelson A.B."/>
            <person name="Fuks G."/>
            <person name="Kavchok S."/>
            <person name="Keizer G."/>
            <person name="Linton E."/>
            <person name="Llaca V."/>
            <person name="Song R."/>
            <person name="Tanyolac B."/>
            <person name="Young S."/>
            <person name="Ho-Il K."/>
            <person name="Hahn J.H."/>
            <person name="Sangsakoo G."/>
            <person name="Vanavichit A."/>
            <person name="de Mattos Luiz.A.T."/>
            <person name="Zimmer P.D."/>
            <person name="Malone G."/>
            <person name="Dellagostin O."/>
            <person name="de Oliveira A.C."/>
            <person name="Bevan M."/>
            <person name="Bancroft I."/>
            <person name="Minx P."/>
            <person name="Cordum H."/>
            <person name="Wilson R."/>
            <person name="Cheng Z."/>
            <person name="Jin W."/>
            <person name="Jiang J."/>
            <person name="Leong S.A."/>
            <person name="Iwama H."/>
            <person name="Gojobori T."/>
            <person name="Itoh T."/>
            <person name="Niimura Y."/>
            <person name="Fujii Y."/>
            <person name="Habara T."/>
            <person name="Sakai H."/>
            <person name="Sato Y."/>
            <person name="Wilson G."/>
            <person name="Kumar K."/>
            <person name="McCouch S."/>
            <person name="Juretic N."/>
            <person name="Hoen D."/>
            <person name="Wright S."/>
            <person name="Bruskiewich R."/>
            <person name="Bureau T."/>
            <person name="Miyao A."/>
            <person name="Hirochika H."/>
            <person name="Nishikawa T."/>
            <person name="Kadowaki K."/>
            <person name="Sugiura M."/>
            <person name="Burr B."/>
            <person name="Sasaki T."/>
        </authorList>
    </citation>
    <scope>NUCLEOTIDE SEQUENCE [LARGE SCALE GENOMIC DNA]</scope>
    <source>
        <strain evidence="4">cv. Nipponbare</strain>
    </source>
</reference>
<dbReference type="EMBL" id="AP005881">
    <property type="protein sequence ID" value="BAD29429.1"/>
    <property type="molecule type" value="Genomic_DNA"/>
</dbReference>
<dbReference type="PANTHER" id="PTHR36713">
    <property type="entry name" value="OS09G0344700 PROTEIN"/>
    <property type="match status" value="1"/>
</dbReference>
<name>Q6EPJ1_ORYSJ</name>
<evidence type="ECO:0000256" key="1">
    <source>
        <dbReference type="SAM" id="MobiDB-lite"/>
    </source>
</evidence>
<evidence type="ECO:0000313" key="2">
    <source>
        <dbReference type="EMBL" id="BAD29003.1"/>
    </source>
</evidence>
<dbReference type="AlphaFoldDB" id="Q6EPJ1"/>
<sequence length="209" mass="22204">MRAAGERWGGCGGRWRDNTCDIVAAPLRRSCSAKAMPLPAPLFRMMTPPPRPQRGDGEEARRPGEAIRKGHRSYSLMVNLQLGVRIKSTSTLTNLKDALPDIDSGPTCGAILEALVGVGGDRGSGADEVMVVGGGVGGCGDEEDRVLVVGEERDEKLGSHNGYVEGIREGIAGSDRAKGNGEEGKKMEVVVVAVEKTILVEDFSCELDW</sequence>
<gene>
    <name evidence="2" type="ORF">OJ1116_F08.30</name>
    <name evidence="3" type="ORF">OSJNBb0057I13.1</name>
</gene>
<evidence type="ECO:0000313" key="4">
    <source>
        <dbReference type="Proteomes" id="UP000000763"/>
    </source>
</evidence>
<dbReference type="Proteomes" id="UP000000763">
    <property type="component" value="Chromosome 9"/>
</dbReference>